<dbReference type="GO" id="GO:0008171">
    <property type="term" value="F:O-methyltransferase activity"/>
    <property type="evidence" value="ECO:0007669"/>
    <property type="project" value="InterPro"/>
</dbReference>
<dbReference type="PANTHER" id="PTHR10509">
    <property type="entry name" value="O-METHYLTRANSFERASE-RELATED"/>
    <property type="match status" value="1"/>
</dbReference>
<evidence type="ECO:0000313" key="5">
    <source>
        <dbReference type="Proteomes" id="UP000035996"/>
    </source>
</evidence>
<evidence type="ECO:0000313" key="4">
    <source>
        <dbReference type="EMBL" id="KMM36319.1"/>
    </source>
</evidence>
<dbReference type="InterPro" id="IPR050362">
    <property type="entry name" value="Cation-dep_OMT"/>
</dbReference>
<dbReference type="STRING" id="157733.AB986_17915"/>
<dbReference type="AlphaFoldDB" id="A0A0J6CW58"/>
<dbReference type="Pfam" id="PF01596">
    <property type="entry name" value="Methyltransf_3"/>
    <property type="match status" value="1"/>
</dbReference>
<name>A0A0J6CW58_9BACL</name>
<dbReference type="InterPro" id="IPR002935">
    <property type="entry name" value="SAM_O-MeTrfase"/>
</dbReference>
<dbReference type="PANTHER" id="PTHR10509:SF14">
    <property type="entry name" value="CAFFEOYL-COA O-METHYLTRANSFERASE 3-RELATED"/>
    <property type="match status" value="1"/>
</dbReference>
<dbReference type="GO" id="GO:0008757">
    <property type="term" value="F:S-adenosylmethionine-dependent methyltransferase activity"/>
    <property type="evidence" value="ECO:0007669"/>
    <property type="project" value="TreeGrafter"/>
</dbReference>
<sequence>MALNHDVYIHNLFGNEDTALQTVKESIQKKGMPSISVQPEVGRFLSILVSIKKPRNVMEIGALGGYSGIMLAGALENEGSLTSLELEDSYAAVAKDNLTKAGLGDKVKYVIGPALQNMESLLSAGQQYDFFFIDADKVNYPNYLEMALKLAVPGAVIVADNTLQGDRVFDENVKEDNVEAIRTFNNMMANDDRIESIMLPLCDGLTVGRVKP</sequence>
<evidence type="ECO:0000256" key="1">
    <source>
        <dbReference type="ARBA" id="ARBA00022603"/>
    </source>
</evidence>
<proteinExistence type="predicted"/>
<protein>
    <recommendedName>
        <fullName evidence="6">Methyltransferase</fullName>
    </recommendedName>
</protein>
<evidence type="ECO:0000256" key="3">
    <source>
        <dbReference type="ARBA" id="ARBA00022691"/>
    </source>
</evidence>
<comment type="caution">
    <text evidence="4">The sequence shown here is derived from an EMBL/GenBank/DDBJ whole genome shotgun (WGS) entry which is preliminary data.</text>
</comment>
<dbReference type="GO" id="GO:0032259">
    <property type="term" value="P:methylation"/>
    <property type="evidence" value="ECO:0007669"/>
    <property type="project" value="UniProtKB-KW"/>
</dbReference>
<dbReference type="Proteomes" id="UP000035996">
    <property type="component" value="Unassembled WGS sequence"/>
</dbReference>
<keyword evidence="2" id="KW-0808">Transferase</keyword>
<accession>A0A0J6CW58</accession>
<dbReference type="PROSITE" id="PS51682">
    <property type="entry name" value="SAM_OMT_I"/>
    <property type="match status" value="1"/>
</dbReference>
<evidence type="ECO:0008006" key="6">
    <source>
        <dbReference type="Google" id="ProtNLM"/>
    </source>
</evidence>
<organism evidence="4 5">
    <name type="scientific">Guptibacillus hwajinpoensis</name>
    <dbReference type="NCBI Taxonomy" id="208199"/>
    <lineage>
        <taxon>Bacteria</taxon>
        <taxon>Bacillati</taxon>
        <taxon>Bacillota</taxon>
        <taxon>Bacilli</taxon>
        <taxon>Bacillales</taxon>
        <taxon>Guptibacillaceae</taxon>
        <taxon>Guptibacillus</taxon>
    </lineage>
</organism>
<gene>
    <name evidence="4" type="ORF">AB986_17915</name>
</gene>
<keyword evidence="5" id="KW-1185">Reference proteome</keyword>
<dbReference type="Gene3D" id="3.40.50.150">
    <property type="entry name" value="Vaccinia Virus protein VP39"/>
    <property type="match status" value="1"/>
</dbReference>
<evidence type="ECO:0000256" key="2">
    <source>
        <dbReference type="ARBA" id="ARBA00022679"/>
    </source>
</evidence>
<reference evidence="4" key="1">
    <citation type="submission" date="2015-06" db="EMBL/GenBank/DDBJ databases">
        <authorList>
            <person name="Liu B."/>
            <person name="Wang J."/>
            <person name="Zhu Y."/>
            <person name="Liu G."/>
            <person name="Chen Q."/>
            <person name="Zheng C."/>
            <person name="Che J."/>
            <person name="Ge C."/>
            <person name="Shi H."/>
            <person name="Pan Z."/>
            <person name="Liu X."/>
        </authorList>
    </citation>
    <scope>NUCLEOTIDE SEQUENCE [LARGE SCALE GENOMIC DNA]</scope>
    <source>
        <strain evidence="4">DSM 16346</strain>
    </source>
</reference>
<keyword evidence="1" id="KW-0489">Methyltransferase</keyword>
<dbReference type="EMBL" id="LELK01000006">
    <property type="protein sequence ID" value="KMM36319.1"/>
    <property type="molecule type" value="Genomic_DNA"/>
</dbReference>
<dbReference type="RefSeq" id="WP_048313001.1">
    <property type="nucleotide sequence ID" value="NZ_CP119526.1"/>
</dbReference>
<dbReference type="SUPFAM" id="SSF53335">
    <property type="entry name" value="S-adenosyl-L-methionine-dependent methyltransferases"/>
    <property type="match status" value="1"/>
</dbReference>
<keyword evidence="3" id="KW-0949">S-adenosyl-L-methionine</keyword>
<dbReference type="InterPro" id="IPR029063">
    <property type="entry name" value="SAM-dependent_MTases_sf"/>
</dbReference>